<dbReference type="PANTHER" id="PTHR13256:SF16">
    <property type="entry name" value="ALPHA_BETA-TUBULIN-N-ACETYLTRANSFERASE 9"/>
    <property type="match status" value="1"/>
</dbReference>
<evidence type="ECO:0000256" key="3">
    <source>
        <dbReference type="ARBA" id="ARBA00023315"/>
    </source>
</evidence>
<keyword evidence="6" id="KW-1185">Reference proteome</keyword>
<evidence type="ECO:0000256" key="2">
    <source>
        <dbReference type="ARBA" id="ARBA00022679"/>
    </source>
</evidence>
<keyword evidence="2" id="KW-0808">Transferase</keyword>
<dbReference type="Proteomes" id="UP000054097">
    <property type="component" value="Unassembled WGS sequence"/>
</dbReference>
<evidence type="ECO:0000256" key="1">
    <source>
        <dbReference type="ARBA" id="ARBA00009342"/>
    </source>
</evidence>
<dbReference type="OrthoDB" id="5043642at2759"/>
<feature type="domain" description="N-acetyltransferase" evidence="4">
    <location>
        <begin position="34"/>
        <end position="202"/>
    </location>
</feature>
<dbReference type="InterPro" id="IPR016181">
    <property type="entry name" value="Acyl_CoA_acyltransferase"/>
</dbReference>
<keyword evidence="3" id="KW-0012">Acyltransferase</keyword>
<sequence length="220" mass="25293">MRLNEFTAIVTSKIVLVPYRREHVERYNQWMQSPELRELTASEPLSLKEEYEMQESWREDEDKLTFIILARSLAKDETAADMITRSDIDLLTMIGDVNIFLKHLEEEMETEAEVEVMIAEPQYRRQGLAASALSALLHYAVRHRIHLQPKSVTGLVEPRKLVLVVRIGQSNVGSISLFQKLGFSVTKDANIFGEIEMRYIADLSKGAARWDEAGVEIHYE</sequence>
<dbReference type="GO" id="GO:0008080">
    <property type="term" value="F:N-acetyltransferase activity"/>
    <property type="evidence" value="ECO:0007669"/>
    <property type="project" value="InterPro"/>
</dbReference>
<dbReference type="InterPro" id="IPR039135">
    <property type="entry name" value="NAT9-like"/>
</dbReference>
<dbReference type="STRING" id="933852.A0A0C3BPM8"/>
<dbReference type="SUPFAM" id="SSF55729">
    <property type="entry name" value="Acyl-CoA N-acyltransferases (Nat)"/>
    <property type="match status" value="1"/>
</dbReference>
<dbReference type="EMBL" id="KN824277">
    <property type="protein sequence ID" value="KIM34049.1"/>
    <property type="molecule type" value="Genomic_DNA"/>
</dbReference>
<evidence type="ECO:0000259" key="4">
    <source>
        <dbReference type="PROSITE" id="PS51186"/>
    </source>
</evidence>
<protein>
    <recommendedName>
        <fullName evidence="4">N-acetyltransferase domain-containing protein</fullName>
    </recommendedName>
</protein>
<comment type="similarity">
    <text evidence="1">Belongs to the acetyltransferase family. GNAT subfamily.</text>
</comment>
<reference evidence="6" key="2">
    <citation type="submission" date="2015-01" db="EMBL/GenBank/DDBJ databases">
        <title>Evolutionary Origins and Diversification of the Mycorrhizal Mutualists.</title>
        <authorList>
            <consortium name="DOE Joint Genome Institute"/>
            <consortium name="Mycorrhizal Genomics Consortium"/>
            <person name="Kohler A."/>
            <person name="Kuo A."/>
            <person name="Nagy L.G."/>
            <person name="Floudas D."/>
            <person name="Copeland A."/>
            <person name="Barry K.W."/>
            <person name="Cichocki N."/>
            <person name="Veneault-Fourrey C."/>
            <person name="LaButti K."/>
            <person name="Lindquist E.A."/>
            <person name="Lipzen A."/>
            <person name="Lundell T."/>
            <person name="Morin E."/>
            <person name="Murat C."/>
            <person name="Riley R."/>
            <person name="Ohm R."/>
            <person name="Sun H."/>
            <person name="Tunlid A."/>
            <person name="Henrissat B."/>
            <person name="Grigoriev I.V."/>
            <person name="Hibbett D.S."/>
            <person name="Martin F."/>
        </authorList>
    </citation>
    <scope>NUCLEOTIDE SEQUENCE [LARGE SCALE GENOMIC DNA]</scope>
    <source>
        <strain evidence="6">MAFF 305830</strain>
    </source>
</reference>
<dbReference type="PANTHER" id="PTHR13256">
    <property type="entry name" value="N-ACETYLTRANSFERASE 9"/>
    <property type="match status" value="1"/>
</dbReference>
<gene>
    <name evidence="5" type="ORF">M408DRAFT_89943</name>
</gene>
<proteinExistence type="inferred from homology"/>
<accession>A0A0C3BPM8</accession>
<organism evidence="5 6">
    <name type="scientific">Serendipita vermifera MAFF 305830</name>
    <dbReference type="NCBI Taxonomy" id="933852"/>
    <lineage>
        <taxon>Eukaryota</taxon>
        <taxon>Fungi</taxon>
        <taxon>Dikarya</taxon>
        <taxon>Basidiomycota</taxon>
        <taxon>Agaricomycotina</taxon>
        <taxon>Agaricomycetes</taxon>
        <taxon>Sebacinales</taxon>
        <taxon>Serendipitaceae</taxon>
        <taxon>Serendipita</taxon>
    </lineage>
</organism>
<reference evidence="5 6" key="1">
    <citation type="submission" date="2014-04" db="EMBL/GenBank/DDBJ databases">
        <authorList>
            <consortium name="DOE Joint Genome Institute"/>
            <person name="Kuo A."/>
            <person name="Zuccaro A."/>
            <person name="Kohler A."/>
            <person name="Nagy L.G."/>
            <person name="Floudas D."/>
            <person name="Copeland A."/>
            <person name="Barry K.W."/>
            <person name="Cichocki N."/>
            <person name="Veneault-Fourrey C."/>
            <person name="LaButti K."/>
            <person name="Lindquist E.A."/>
            <person name="Lipzen A."/>
            <person name="Lundell T."/>
            <person name="Morin E."/>
            <person name="Murat C."/>
            <person name="Sun H."/>
            <person name="Tunlid A."/>
            <person name="Henrissat B."/>
            <person name="Grigoriev I.V."/>
            <person name="Hibbett D.S."/>
            <person name="Martin F."/>
            <person name="Nordberg H.P."/>
            <person name="Cantor M.N."/>
            <person name="Hua S.X."/>
        </authorList>
    </citation>
    <scope>NUCLEOTIDE SEQUENCE [LARGE SCALE GENOMIC DNA]</scope>
    <source>
        <strain evidence="5 6">MAFF 305830</strain>
    </source>
</reference>
<dbReference type="AlphaFoldDB" id="A0A0C3BPM8"/>
<dbReference type="PROSITE" id="PS51186">
    <property type="entry name" value="GNAT"/>
    <property type="match status" value="1"/>
</dbReference>
<name>A0A0C3BPM8_SERVB</name>
<evidence type="ECO:0000313" key="6">
    <source>
        <dbReference type="Proteomes" id="UP000054097"/>
    </source>
</evidence>
<dbReference type="Gene3D" id="3.40.630.30">
    <property type="match status" value="1"/>
</dbReference>
<dbReference type="Pfam" id="PF13302">
    <property type="entry name" value="Acetyltransf_3"/>
    <property type="match status" value="1"/>
</dbReference>
<dbReference type="HOGENOM" id="CLU_073102_0_0_1"/>
<dbReference type="InterPro" id="IPR000182">
    <property type="entry name" value="GNAT_dom"/>
</dbReference>
<evidence type="ECO:0000313" key="5">
    <source>
        <dbReference type="EMBL" id="KIM34049.1"/>
    </source>
</evidence>